<comment type="caution">
    <text evidence="2">The sequence shown here is derived from an EMBL/GenBank/DDBJ whole genome shotgun (WGS) entry which is preliminary data.</text>
</comment>
<reference evidence="2" key="2">
    <citation type="journal article" date="2023" name="Science">
        <title>Genomic signatures of disease resistance in endangered staghorn corals.</title>
        <authorList>
            <person name="Vollmer S.V."/>
            <person name="Selwyn J.D."/>
            <person name="Despard B.A."/>
            <person name="Roesel C.L."/>
        </authorList>
    </citation>
    <scope>NUCLEOTIDE SEQUENCE</scope>
    <source>
        <strain evidence="2">K2</strain>
    </source>
</reference>
<reference evidence="2" key="1">
    <citation type="journal article" date="2023" name="G3 (Bethesda)">
        <title>Whole genome assembly and annotation of the endangered Caribbean coral Acropora cervicornis.</title>
        <authorList>
            <person name="Selwyn J.D."/>
            <person name="Vollmer S.V."/>
        </authorList>
    </citation>
    <scope>NUCLEOTIDE SEQUENCE</scope>
    <source>
        <strain evidence="2">K2</strain>
    </source>
</reference>
<sequence>MSGIHLPDIGKLGIHIATGIKDKKKVAPSNMAENARLRALATRIDNEKHERTRVLQTEEQKMKRRKQYIDKRRRDIQRSKKEKITLNVESTNRKNAFPSLIAYCKTSYDRNLELKKKEKEVGQYSNTAHNLTSAVFQIQDDFRCLDKGGNPVNEKRKLSLPPIETKLSERKTKQRKLSPFKRKSETNAANSSARNILKQDYEGSSQLNEPILRVRSQEKSKQFNAEAWISTTNTEVEGEIGISPQGEETDKAEIQLEGTNEHVGEKLFNLENRTDGVVDAVNSSANPFNYLLVEAQRRKVLQQNLKDAFSAVKACRYLRTPIREEPETYS</sequence>
<organism evidence="2 3">
    <name type="scientific">Acropora cervicornis</name>
    <name type="common">Staghorn coral</name>
    <dbReference type="NCBI Taxonomy" id="6130"/>
    <lineage>
        <taxon>Eukaryota</taxon>
        <taxon>Metazoa</taxon>
        <taxon>Cnidaria</taxon>
        <taxon>Anthozoa</taxon>
        <taxon>Hexacorallia</taxon>
        <taxon>Scleractinia</taxon>
        <taxon>Astrocoeniina</taxon>
        <taxon>Acroporidae</taxon>
        <taxon>Acropora</taxon>
    </lineage>
</organism>
<evidence type="ECO:0000313" key="2">
    <source>
        <dbReference type="EMBL" id="KAK2568551.1"/>
    </source>
</evidence>
<evidence type="ECO:0000256" key="1">
    <source>
        <dbReference type="SAM" id="MobiDB-lite"/>
    </source>
</evidence>
<feature type="compositionally biased region" description="Basic residues" evidence="1">
    <location>
        <begin position="172"/>
        <end position="181"/>
    </location>
</feature>
<keyword evidence="3" id="KW-1185">Reference proteome</keyword>
<protein>
    <submittedName>
        <fullName evidence="2">Uncharacterized protein</fullName>
    </submittedName>
</protein>
<feature type="region of interest" description="Disordered" evidence="1">
    <location>
        <begin position="148"/>
        <end position="195"/>
    </location>
</feature>
<dbReference type="EMBL" id="JARQWQ010000011">
    <property type="protein sequence ID" value="KAK2568551.1"/>
    <property type="molecule type" value="Genomic_DNA"/>
</dbReference>
<gene>
    <name evidence="2" type="ORF">P5673_006470</name>
</gene>
<proteinExistence type="predicted"/>
<evidence type="ECO:0000313" key="3">
    <source>
        <dbReference type="Proteomes" id="UP001249851"/>
    </source>
</evidence>
<dbReference type="Proteomes" id="UP001249851">
    <property type="component" value="Unassembled WGS sequence"/>
</dbReference>
<accession>A0AAD9QWX0</accession>
<name>A0AAD9QWX0_ACRCE</name>
<dbReference type="AlphaFoldDB" id="A0AAD9QWX0"/>